<dbReference type="GO" id="GO:0044718">
    <property type="term" value="P:siderophore transmembrane transport"/>
    <property type="evidence" value="ECO:0007669"/>
    <property type="project" value="TreeGrafter"/>
</dbReference>
<evidence type="ECO:0000259" key="14">
    <source>
        <dbReference type="Pfam" id="PF00593"/>
    </source>
</evidence>
<dbReference type="RefSeq" id="WP_318350602.1">
    <property type="nucleotide sequence ID" value="NZ_AP018694.1"/>
</dbReference>
<dbReference type="GO" id="GO:0009279">
    <property type="term" value="C:cell outer membrane"/>
    <property type="evidence" value="ECO:0007669"/>
    <property type="project" value="UniProtKB-SubCell"/>
</dbReference>
<feature type="chain" id="PRO_5024467325" evidence="13">
    <location>
        <begin position="21"/>
        <end position="1075"/>
    </location>
</feature>
<evidence type="ECO:0000256" key="1">
    <source>
        <dbReference type="ARBA" id="ARBA00004571"/>
    </source>
</evidence>
<keyword evidence="6 11" id="KW-0798">TonB box</keyword>
<keyword evidence="4 10" id="KW-0812">Transmembrane</keyword>
<evidence type="ECO:0000256" key="12">
    <source>
        <dbReference type="SAM" id="MobiDB-lite"/>
    </source>
</evidence>
<feature type="signal peptide" evidence="13">
    <location>
        <begin position="1"/>
        <end position="20"/>
    </location>
</feature>
<dbReference type="InterPro" id="IPR008969">
    <property type="entry name" value="CarboxyPept-like_regulatory"/>
</dbReference>
<evidence type="ECO:0000256" key="2">
    <source>
        <dbReference type="ARBA" id="ARBA00022448"/>
    </source>
</evidence>
<dbReference type="InterPro" id="IPR000531">
    <property type="entry name" value="Beta-barrel_TonB"/>
</dbReference>
<dbReference type="EMBL" id="AP018694">
    <property type="protein sequence ID" value="BBE17622.1"/>
    <property type="molecule type" value="Genomic_DNA"/>
</dbReference>
<evidence type="ECO:0000256" key="8">
    <source>
        <dbReference type="ARBA" id="ARBA00023170"/>
    </source>
</evidence>
<evidence type="ECO:0000256" key="11">
    <source>
        <dbReference type="RuleBase" id="RU003357"/>
    </source>
</evidence>
<keyword evidence="2 10" id="KW-0813">Transport</keyword>
<dbReference type="InterPro" id="IPR037066">
    <property type="entry name" value="Plug_dom_sf"/>
</dbReference>
<keyword evidence="8" id="KW-0675">Receptor</keyword>
<sequence>MKKIVLLFAFFAIGLQVLMAQTKELSGSVTSADDGGAIPGVSVSVKGTTLGTITDMNGVFGLKVPQDAKALVFSFVGMKSQEVAIGNQTKINVKMASESISVDEVVVTGLGISREQKSLGYSVTNVKSEAITKGGQMNLTSSLTGKVAGVQVNQFGGAVGASSRISIRGNSSFSADQQPLIVVDGVPISNSSNRSGDNTYNGVDYGSGLNDINPQDIESVTVLKGGSAAIYGMLAGKGVILITTKSGKGKEGVTVSYDGDITVDRVSTLPKLQNSYGQGYGGDESHWKADGGTLSYQDFAQENAFSWVDGSNGVNDFYDESWGPRLDVGLKLPQYDSPVVNGVRQATDWVSRPNNVKDFFQTGYSQNHTISVQSQSAKSNTRASLSYRNQTGTVPNTDQRRYSGQFNTDMKLNDYFTIDMSANYTRTESDNLLGQGYGSNNPINGLLVWSGRQINMNTLKANWDEKDAAGEYTYYNWNTNYHMNPYFNVYKNTNSLLRDRLFAKSSLFFQPIKSLKFEGRLGFDTYSMKSFERHYFDHGDYPEGGFDQRTYKNSELNMDFIASFNQVYGDFNVSLVAGANYRNVVYEYDRSGANALTVPGVYTLSNMSGTPIGEMDHSHTRSNSVYSTGSFGWKHQLYLDMSARNDWSSTINDSFFYPSASLSWLPTESFKGLKNDVLSFLKLRGGWAQIGSATTAYRNRAYYYSESSSFKGVAQMYKSYTYPNEGLRPESVKTWEVGVEAGFFDDRLHADVAYYNKKTEDQIMNVSTSNVVGFSAMTLNAGKIVSKGIEVQLRADVIRRKEGLNWTSTLNYSRDRSKVLELAPAFPALKSYQLGWTWGIANQAIAGEPWGVLVGTGYARTEDGAIKVNSSGLISTESSKKIGYAAPDYLAGWRNDFTFKNFSLGVFLDLRIGGDIWSQSMSHSYAAGTAAETVKNGVREHAIVAGKDVMTNERFVMKDASGNWVTNTIETDAQTWFESGGVAEMYIFDGSFLKLREINVSYNVPKSLLSKIKYVSNATVSVIGSNLALLWVDKSNTLRLDPEAGGVSSDTRGVGFEQASVPASRSFGLKLNLTF</sequence>
<name>A0A5K7S7U3_9BACT</name>
<feature type="domain" description="TonB-dependent receptor plug" evidence="15">
    <location>
        <begin position="116"/>
        <end position="239"/>
    </location>
</feature>
<evidence type="ECO:0000256" key="10">
    <source>
        <dbReference type="PROSITE-ProRule" id="PRU01360"/>
    </source>
</evidence>
<dbReference type="GO" id="GO:0015344">
    <property type="term" value="F:siderophore uptake transmembrane transporter activity"/>
    <property type="evidence" value="ECO:0007669"/>
    <property type="project" value="TreeGrafter"/>
</dbReference>
<keyword evidence="17" id="KW-1185">Reference proteome</keyword>
<comment type="subcellular location">
    <subcellularLocation>
        <location evidence="1 10">Cell outer membrane</location>
        <topology evidence="1 10">Multi-pass membrane protein</topology>
    </subcellularLocation>
</comment>
<protein>
    <submittedName>
        <fullName evidence="16">TonB family protein</fullName>
    </submittedName>
</protein>
<accession>A0A5K7S7U3</accession>
<dbReference type="NCBIfam" id="TIGR04056">
    <property type="entry name" value="OMP_RagA_SusC"/>
    <property type="match status" value="1"/>
</dbReference>
<evidence type="ECO:0000256" key="9">
    <source>
        <dbReference type="ARBA" id="ARBA00023237"/>
    </source>
</evidence>
<evidence type="ECO:0000256" key="6">
    <source>
        <dbReference type="ARBA" id="ARBA00023077"/>
    </source>
</evidence>
<dbReference type="InterPro" id="IPR036942">
    <property type="entry name" value="Beta-barrel_TonB_sf"/>
</dbReference>
<evidence type="ECO:0000256" key="7">
    <source>
        <dbReference type="ARBA" id="ARBA00023136"/>
    </source>
</evidence>
<keyword evidence="3 10" id="KW-1134">Transmembrane beta strand</keyword>
<dbReference type="SUPFAM" id="SSF56935">
    <property type="entry name" value="Porins"/>
    <property type="match status" value="1"/>
</dbReference>
<evidence type="ECO:0000256" key="4">
    <source>
        <dbReference type="ARBA" id="ARBA00022692"/>
    </source>
</evidence>
<evidence type="ECO:0000256" key="5">
    <source>
        <dbReference type="ARBA" id="ARBA00022729"/>
    </source>
</evidence>
<organism evidence="16 17">
    <name type="scientific">Aquipluma nitroreducens</name>
    <dbReference type="NCBI Taxonomy" id="2010828"/>
    <lineage>
        <taxon>Bacteria</taxon>
        <taxon>Pseudomonadati</taxon>
        <taxon>Bacteroidota</taxon>
        <taxon>Bacteroidia</taxon>
        <taxon>Marinilabiliales</taxon>
        <taxon>Prolixibacteraceae</taxon>
        <taxon>Aquipluma</taxon>
    </lineage>
</organism>
<feature type="domain" description="TonB-dependent receptor-like beta-barrel" evidence="14">
    <location>
        <begin position="466"/>
        <end position="905"/>
    </location>
</feature>
<feature type="region of interest" description="Disordered" evidence="12">
    <location>
        <begin position="373"/>
        <end position="398"/>
    </location>
</feature>
<reference evidence="16" key="1">
    <citation type="journal article" date="2020" name="Int. J. Syst. Evol. Microbiol.">
        <title>Aquipluma nitroreducens gen. nov. sp. nov., a novel facultatively anaerobic bacterium isolated from a freshwater lake.</title>
        <authorList>
            <person name="Watanabe M."/>
            <person name="Kojima H."/>
            <person name="Fukui M."/>
        </authorList>
    </citation>
    <scope>NUCLEOTIDE SEQUENCE</scope>
    <source>
        <strain evidence="16">MeG22</strain>
    </source>
</reference>
<dbReference type="PROSITE" id="PS52016">
    <property type="entry name" value="TONB_DEPENDENT_REC_3"/>
    <property type="match status" value="1"/>
</dbReference>
<dbReference type="KEGG" id="anf:AQPE_1779"/>
<dbReference type="AlphaFoldDB" id="A0A5K7S7U3"/>
<keyword evidence="7 10" id="KW-0472">Membrane</keyword>
<dbReference type="InterPro" id="IPR023996">
    <property type="entry name" value="TonB-dep_OMP_SusC/RagA"/>
</dbReference>
<dbReference type="Gene3D" id="2.170.130.10">
    <property type="entry name" value="TonB-dependent receptor, plug domain"/>
    <property type="match status" value="1"/>
</dbReference>
<dbReference type="Pfam" id="PF07715">
    <property type="entry name" value="Plug"/>
    <property type="match status" value="1"/>
</dbReference>
<dbReference type="Pfam" id="PF13715">
    <property type="entry name" value="CarbopepD_reg_2"/>
    <property type="match status" value="1"/>
</dbReference>
<evidence type="ECO:0000259" key="15">
    <source>
        <dbReference type="Pfam" id="PF07715"/>
    </source>
</evidence>
<dbReference type="InterPro" id="IPR012910">
    <property type="entry name" value="Plug_dom"/>
</dbReference>
<evidence type="ECO:0000256" key="3">
    <source>
        <dbReference type="ARBA" id="ARBA00022452"/>
    </source>
</evidence>
<evidence type="ECO:0000313" key="17">
    <source>
        <dbReference type="Proteomes" id="UP001193389"/>
    </source>
</evidence>
<proteinExistence type="inferred from homology"/>
<gene>
    <name evidence="16" type="ORF">AQPE_1779</name>
</gene>
<dbReference type="Gene3D" id="2.60.40.1120">
    <property type="entry name" value="Carboxypeptidase-like, regulatory domain"/>
    <property type="match status" value="1"/>
</dbReference>
<dbReference type="Proteomes" id="UP001193389">
    <property type="component" value="Chromosome"/>
</dbReference>
<dbReference type="SUPFAM" id="SSF49464">
    <property type="entry name" value="Carboxypeptidase regulatory domain-like"/>
    <property type="match status" value="1"/>
</dbReference>
<dbReference type="Gene3D" id="2.40.170.20">
    <property type="entry name" value="TonB-dependent receptor, beta-barrel domain"/>
    <property type="match status" value="1"/>
</dbReference>
<keyword evidence="5 13" id="KW-0732">Signal</keyword>
<dbReference type="InterPro" id="IPR039426">
    <property type="entry name" value="TonB-dep_rcpt-like"/>
</dbReference>
<comment type="similarity">
    <text evidence="10 11">Belongs to the TonB-dependent receptor family.</text>
</comment>
<evidence type="ECO:0000313" key="16">
    <source>
        <dbReference type="EMBL" id="BBE17622.1"/>
    </source>
</evidence>
<dbReference type="PANTHER" id="PTHR30069">
    <property type="entry name" value="TONB-DEPENDENT OUTER MEMBRANE RECEPTOR"/>
    <property type="match status" value="1"/>
</dbReference>
<dbReference type="Pfam" id="PF00593">
    <property type="entry name" value="TonB_dep_Rec_b-barrel"/>
    <property type="match status" value="1"/>
</dbReference>
<evidence type="ECO:0000256" key="13">
    <source>
        <dbReference type="SAM" id="SignalP"/>
    </source>
</evidence>
<keyword evidence="9 10" id="KW-0998">Cell outer membrane</keyword>
<dbReference type="PANTHER" id="PTHR30069:SF29">
    <property type="entry name" value="HEMOGLOBIN AND HEMOGLOBIN-HAPTOGLOBIN-BINDING PROTEIN 1-RELATED"/>
    <property type="match status" value="1"/>
</dbReference>